<proteinExistence type="predicted"/>
<accession>A0A5P2D3X5</accession>
<sequence>MLLVHLPLTRITGGPGTESEACLLQDTLWAHAGPQHALEHVRVRAARQGIDVVLFIRALTNADARSKASALLAQVLRSGAADGYSVAAADLKKTA</sequence>
<evidence type="ECO:0000313" key="2">
    <source>
        <dbReference type="Proteomes" id="UP000325211"/>
    </source>
</evidence>
<name>A0A5P2D3X5_STRVZ</name>
<dbReference type="AlphaFoldDB" id="A0A5P2D3X5"/>
<dbReference type="RefSeq" id="WP_150208480.1">
    <property type="nucleotide sequence ID" value="NZ_CP029190.1"/>
</dbReference>
<dbReference type="OrthoDB" id="3872442at2"/>
<reference evidence="1 2" key="1">
    <citation type="submission" date="2018-05" db="EMBL/GenBank/DDBJ databases">
        <title>Streptomyces venezuelae.</title>
        <authorList>
            <person name="Kim W."/>
            <person name="Lee N."/>
            <person name="Cho B.-K."/>
        </authorList>
    </citation>
    <scope>NUCLEOTIDE SEQUENCE [LARGE SCALE GENOMIC DNA]</scope>
    <source>
        <strain evidence="1 2">ATCC 21782</strain>
    </source>
</reference>
<dbReference type="EMBL" id="CP029190">
    <property type="protein sequence ID" value="QES48887.1"/>
    <property type="molecule type" value="Genomic_DNA"/>
</dbReference>
<evidence type="ECO:0000313" key="1">
    <source>
        <dbReference type="EMBL" id="QES48887.1"/>
    </source>
</evidence>
<dbReference type="Proteomes" id="UP000325211">
    <property type="component" value="Chromosome"/>
</dbReference>
<protein>
    <submittedName>
        <fullName evidence="1">Uncharacterized protein</fullName>
    </submittedName>
</protein>
<organism evidence="1 2">
    <name type="scientific">Streptomyces venezuelae</name>
    <dbReference type="NCBI Taxonomy" id="54571"/>
    <lineage>
        <taxon>Bacteria</taxon>
        <taxon>Bacillati</taxon>
        <taxon>Actinomycetota</taxon>
        <taxon>Actinomycetes</taxon>
        <taxon>Kitasatosporales</taxon>
        <taxon>Streptomycetaceae</taxon>
        <taxon>Streptomyces</taxon>
    </lineage>
</organism>
<gene>
    <name evidence="1" type="ORF">DEJ50_14730</name>
</gene>